<dbReference type="Pfam" id="PF20151">
    <property type="entry name" value="DUF6533"/>
    <property type="match status" value="1"/>
</dbReference>
<dbReference type="Proteomes" id="UP000807306">
    <property type="component" value="Unassembled WGS sequence"/>
</dbReference>
<reference evidence="3" key="1">
    <citation type="submission" date="2020-11" db="EMBL/GenBank/DDBJ databases">
        <authorList>
            <consortium name="DOE Joint Genome Institute"/>
            <person name="Ahrendt S."/>
            <person name="Riley R."/>
            <person name="Andreopoulos W."/>
            <person name="Labutti K."/>
            <person name="Pangilinan J."/>
            <person name="Ruiz-Duenas F.J."/>
            <person name="Barrasa J.M."/>
            <person name="Sanchez-Garcia M."/>
            <person name="Camarero S."/>
            <person name="Miyauchi S."/>
            <person name="Serrano A."/>
            <person name="Linde D."/>
            <person name="Babiker R."/>
            <person name="Drula E."/>
            <person name="Ayuso-Fernandez I."/>
            <person name="Pacheco R."/>
            <person name="Padilla G."/>
            <person name="Ferreira P."/>
            <person name="Barriuso J."/>
            <person name="Kellner H."/>
            <person name="Castanera R."/>
            <person name="Alfaro M."/>
            <person name="Ramirez L."/>
            <person name="Pisabarro A.G."/>
            <person name="Kuo A."/>
            <person name="Tritt A."/>
            <person name="Lipzen A."/>
            <person name="He G."/>
            <person name="Yan M."/>
            <person name="Ng V."/>
            <person name="Cullen D."/>
            <person name="Martin F."/>
            <person name="Rosso M.-N."/>
            <person name="Henrissat B."/>
            <person name="Hibbett D."/>
            <person name="Martinez A.T."/>
            <person name="Grigoriev I.V."/>
        </authorList>
    </citation>
    <scope>NUCLEOTIDE SEQUENCE</scope>
    <source>
        <strain evidence="3">CBS 506.95</strain>
    </source>
</reference>
<sequence length="304" mass="34421">MIPSPKIYATLATLTTLGYDYSITFGQEVDLVWSRSFTFGTGLFFLTRYLPFIDLAMTISVYTSFSEDITAEDCVRQIRTVTVLQTVGICVAQLILVLRTIAIWERKFTVVVSLGVLYWLAVSCSIYVIVLYLKSLRFQKRPFQPCIISHVDEILFVGFIIILFMETVVVGLTGLKALRNTWRTSSPWIIQLYRRGIIYFLLIFMASVVNLLLLLIAPNNYKLVFTDAQRTLHSILCSRVILMILAQKNQVAPSLTVCSDEDTHWRFARPTSMIETALDLDIFTSPAEAPSNTRTKLTSGLIGK</sequence>
<protein>
    <recommendedName>
        <fullName evidence="2">DUF6533 domain-containing protein</fullName>
    </recommendedName>
</protein>
<feature type="transmembrane region" description="Helical" evidence="1">
    <location>
        <begin position="42"/>
        <end position="62"/>
    </location>
</feature>
<comment type="caution">
    <text evidence="3">The sequence shown here is derived from an EMBL/GenBank/DDBJ whole genome shotgun (WGS) entry which is preliminary data.</text>
</comment>
<feature type="domain" description="DUF6533" evidence="2">
    <location>
        <begin position="8"/>
        <end position="53"/>
    </location>
</feature>
<dbReference type="EMBL" id="MU157856">
    <property type="protein sequence ID" value="KAF9528067.1"/>
    <property type="molecule type" value="Genomic_DNA"/>
</dbReference>
<feature type="transmembrane region" description="Helical" evidence="1">
    <location>
        <begin position="154"/>
        <end position="177"/>
    </location>
</feature>
<accession>A0A9P6EFD6</accession>
<name>A0A9P6EFD6_9AGAR</name>
<dbReference type="InterPro" id="IPR045340">
    <property type="entry name" value="DUF6533"/>
</dbReference>
<feature type="transmembrane region" description="Helical" evidence="1">
    <location>
        <begin position="110"/>
        <end position="133"/>
    </location>
</feature>
<feature type="transmembrane region" description="Helical" evidence="1">
    <location>
        <begin position="83"/>
        <end position="104"/>
    </location>
</feature>
<evidence type="ECO:0000259" key="2">
    <source>
        <dbReference type="Pfam" id="PF20151"/>
    </source>
</evidence>
<proteinExistence type="predicted"/>
<keyword evidence="1" id="KW-1133">Transmembrane helix</keyword>
<evidence type="ECO:0000313" key="4">
    <source>
        <dbReference type="Proteomes" id="UP000807306"/>
    </source>
</evidence>
<gene>
    <name evidence="3" type="ORF">CPB83DRAFT_907212</name>
</gene>
<keyword evidence="1" id="KW-0472">Membrane</keyword>
<feature type="transmembrane region" description="Helical" evidence="1">
    <location>
        <begin position="197"/>
        <end position="217"/>
    </location>
</feature>
<evidence type="ECO:0000256" key="1">
    <source>
        <dbReference type="SAM" id="Phobius"/>
    </source>
</evidence>
<keyword evidence="1" id="KW-0812">Transmembrane</keyword>
<organism evidence="3 4">
    <name type="scientific">Crepidotus variabilis</name>
    <dbReference type="NCBI Taxonomy" id="179855"/>
    <lineage>
        <taxon>Eukaryota</taxon>
        <taxon>Fungi</taxon>
        <taxon>Dikarya</taxon>
        <taxon>Basidiomycota</taxon>
        <taxon>Agaricomycotina</taxon>
        <taxon>Agaricomycetes</taxon>
        <taxon>Agaricomycetidae</taxon>
        <taxon>Agaricales</taxon>
        <taxon>Agaricineae</taxon>
        <taxon>Crepidotaceae</taxon>
        <taxon>Crepidotus</taxon>
    </lineage>
</organism>
<keyword evidence="4" id="KW-1185">Reference proteome</keyword>
<dbReference type="OrthoDB" id="3350812at2759"/>
<dbReference type="AlphaFoldDB" id="A0A9P6EFD6"/>
<evidence type="ECO:0000313" key="3">
    <source>
        <dbReference type="EMBL" id="KAF9528067.1"/>
    </source>
</evidence>